<reference evidence="2 3" key="1">
    <citation type="submission" date="2016-08" db="EMBL/GenBank/DDBJ databases">
        <title>Genome of Bacillus solimangrovi GH2-4.</title>
        <authorList>
            <person name="Lim S."/>
            <person name="Kim B.-C."/>
        </authorList>
    </citation>
    <scope>NUCLEOTIDE SEQUENCE [LARGE SCALE GENOMIC DNA]</scope>
    <source>
        <strain evidence="2 3">GH2-4</strain>
    </source>
</reference>
<dbReference type="RefSeq" id="WP_069716522.1">
    <property type="nucleotide sequence ID" value="NZ_MJEH01000011.1"/>
</dbReference>
<dbReference type="Proteomes" id="UP000095209">
    <property type="component" value="Unassembled WGS sequence"/>
</dbReference>
<evidence type="ECO:0000313" key="3">
    <source>
        <dbReference type="Proteomes" id="UP000095209"/>
    </source>
</evidence>
<evidence type="ECO:0000313" key="2">
    <source>
        <dbReference type="EMBL" id="OEH93619.1"/>
    </source>
</evidence>
<evidence type="ECO:0000256" key="1">
    <source>
        <dbReference type="SAM" id="SignalP"/>
    </source>
</evidence>
<dbReference type="OrthoDB" id="2888245at2"/>
<sequence length="486" mass="55952">MKIKPIILLVLSLLLLLPTVSFASNDQVITTSNKTSITIKKGQGDQEQKKIISLKFKTDSVEVEKNTTGYLPLFAEYSDGSREFVGEFAEYQSSNSKVIEVIDKYGVSGISLGTAQLTAKYEGLKAYIEVKVVEEITPDVTVLIDDQESISLQELNYKYDDNKYYYTTMSIRSQYDNGKLKLYGIDWDVEGPYYGFIVGKNKIYKITIDADDRGKEIYTDDVQYTEVSISNAIKEGLKYNRIYLEYYLNAKDPEILAYMEFDEIVESFFIPEGTYNIQILAYDEHSIYQLLSLKTEINQDHQQLVLDDSELVKVEFDGQIDKGYEFPVLSLCNFDYFTTCSPLYGDYRKVNKIFTTKLDYDIRFSVSVDKIRYEFEIDEVDLTNNIKIDFDNNIQAQLNIADQVYEGNSNLYLYRGDSELTIEDSYGNKLTVRDDNGEVKGYLVFENENEKYISEITSLSKPTVKLPNIEGTFDVYFVLSDVEDDY</sequence>
<proteinExistence type="predicted"/>
<dbReference type="AlphaFoldDB" id="A0A1E5LHQ5"/>
<organism evidence="2 3">
    <name type="scientific">Bacillus solimangrovi</name>
    <dbReference type="NCBI Taxonomy" id="1305675"/>
    <lineage>
        <taxon>Bacteria</taxon>
        <taxon>Bacillati</taxon>
        <taxon>Bacillota</taxon>
        <taxon>Bacilli</taxon>
        <taxon>Bacillales</taxon>
        <taxon>Bacillaceae</taxon>
        <taxon>Bacillus</taxon>
    </lineage>
</organism>
<dbReference type="EMBL" id="MJEH01000011">
    <property type="protein sequence ID" value="OEH93619.1"/>
    <property type="molecule type" value="Genomic_DNA"/>
</dbReference>
<feature type="signal peptide" evidence="1">
    <location>
        <begin position="1"/>
        <end position="23"/>
    </location>
</feature>
<dbReference type="Gene3D" id="2.60.40.1080">
    <property type="match status" value="1"/>
</dbReference>
<comment type="caution">
    <text evidence="2">The sequence shown here is derived from an EMBL/GenBank/DDBJ whole genome shotgun (WGS) entry which is preliminary data.</text>
</comment>
<gene>
    <name evidence="2" type="ORF">BFG57_01135</name>
</gene>
<feature type="chain" id="PRO_5009180999" description="BIG2 domain-containing protein" evidence="1">
    <location>
        <begin position="24"/>
        <end position="486"/>
    </location>
</feature>
<keyword evidence="3" id="KW-1185">Reference proteome</keyword>
<dbReference type="STRING" id="1305675.BFG57_01135"/>
<accession>A0A1E5LHQ5</accession>
<protein>
    <recommendedName>
        <fullName evidence="4">BIG2 domain-containing protein</fullName>
    </recommendedName>
</protein>
<name>A0A1E5LHQ5_9BACI</name>
<keyword evidence="1" id="KW-0732">Signal</keyword>
<evidence type="ECO:0008006" key="4">
    <source>
        <dbReference type="Google" id="ProtNLM"/>
    </source>
</evidence>